<protein>
    <submittedName>
        <fullName evidence="1">Uncharacterized protein</fullName>
    </submittedName>
</protein>
<keyword evidence="2" id="KW-1185">Reference proteome</keyword>
<name>A0A8S1R625_9CILI</name>
<comment type="caution">
    <text evidence="1">The sequence shown here is derived from an EMBL/GenBank/DDBJ whole genome shotgun (WGS) entry which is preliminary data.</text>
</comment>
<dbReference type="EMBL" id="CAJJDN010000146">
    <property type="protein sequence ID" value="CAD8123581.1"/>
    <property type="molecule type" value="Genomic_DNA"/>
</dbReference>
<evidence type="ECO:0000313" key="2">
    <source>
        <dbReference type="Proteomes" id="UP000692954"/>
    </source>
</evidence>
<sequence length="140" mass="15792">MWDSKYCSYQAILTIGLLQSATIVGSFKKDITNKAIPERPITIIHTFNKNIMILTGGKDGQQKVGSQSQKDQSIKFIQLDGYSIKFYQNYSFVYRQISILGVQILELKISELVGGCGKGTVQLMKPQKLIQLIGFQRQIQ</sequence>
<gene>
    <name evidence="1" type="ORF">PSON_ATCC_30995.1.T1460006</name>
</gene>
<accession>A0A8S1R625</accession>
<dbReference type="AlphaFoldDB" id="A0A8S1R625"/>
<reference evidence="1" key="1">
    <citation type="submission" date="2021-01" db="EMBL/GenBank/DDBJ databases">
        <authorList>
            <consortium name="Genoscope - CEA"/>
            <person name="William W."/>
        </authorList>
    </citation>
    <scope>NUCLEOTIDE SEQUENCE</scope>
</reference>
<evidence type="ECO:0000313" key="1">
    <source>
        <dbReference type="EMBL" id="CAD8123581.1"/>
    </source>
</evidence>
<dbReference type="Proteomes" id="UP000692954">
    <property type="component" value="Unassembled WGS sequence"/>
</dbReference>
<proteinExistence type="predicted"/>
<organism evidence="1 2">
    <name type="scientific">Paramecium sonneborni</name>
    <dbReference type="NCBI Taxonomy" id="65129"/>
    <lineage>
        <taxon>Eukaryota</taxon>
        <taxon>Sar</taxon>
        <taxon>Alveolata</taxon>
        <taxon>Ciliophora</taxon>
        <taxon>Intramacronucleata</taxon>
        <taxon>Oligohymenophorea</taxon>
        <taxon>Peniculida</taxon>
        <taxon>Parameciidae</taxon>
        <taxon>Paramecium</taxon>
    </lineage>
</organism>